<reference evidence="1" key="2">
    <citation type="journal article" date="2021" name="PeerJ">
        <title>Extensive microbial diversity within the chicken gut microbiome revealed by metagenomics and culture.</title>
        <authorList>
            <person name="Gilroy R."/>
            <person name="Ravi A."/>
            <person name="Getino M."/>
            <person name="Pursley I."/>
            <person name="Horton D.L."/>
            <person name="Alikhan N.F."/>
            <person name="Baker D."/>
            <person name="Gharbi K."/>
            <person name="Hall N."/>
            <person name="Watson M."/>
            <person name="Adriaenssens E.M."/>
            <person name="Foster-Nyarko E."/>
            <person name="Jarju S."/>
            <person name="Secka A."/>
            <person name="Antonio M."/>
            <person name="Oren A."/>
            <person name="Chaudhuri R.R."/>
            <person name="La Ragione R."/>
            <person name="Hildebrand F."/>
            <person name="Pallen M.J."/>
        </authorList>
    </citation>
    <scope>NUCLEOTIDE SEQUENCE</scope>
    <source>
        <strain evidence="1">CHK195-12923</strain>
    </source>
</reference>
<sequence length="86" mass="10498">MIKIWGRIEKDHKIVRQVVYENDDRMEWHNFFKYLADVCEELDIGTPILLKTHIFNYAKFNRVTFLPRDFAEPVKFDKLILENILR</sequence>
<dbReference type="EMBL" id="DVNE01000017">
    <property type="protein sequence ID" value="HIU61359.1"/>
    <property type="molecule type" value="Genomic_DNA"/>
</dbReference>
<gene>
    <name evidence="1" type="ORF">IAB69_01745</name>
</gene>
<dbReference type="AlphaFoldDB" id="A0A9D1MJC9"/>
<evidence type="ECO:0000313" key="1">
    <source>
        <dbReference type="EMBL" id="HIU61359.1"/>
    </source>
</evidence>
<accession>A0A9D1MJC9</accession>
<reference evidence="1" key="1">
    <citation type="submission" date="2020-10" db="EMBL/GenBank/DDBJ databases">
        <authorList>
            <person name="Gilroy R."/>
        </authorList>
    </citation>
    <scope>NUCLEOTIDE SEQUENCE</scope>
    <source>
        <strain evidence="1">CHK195-12923</strain>
    </source>
</reference>
<protein>
    <submittedName>
        <fullName evidence="1">Uncharacterized protein</fullName>
    </submittedName>
</protein>
<comment type="caution">
    <text evidence="1">The sequence shown here is derived from an EMBL/GenBank/DDBJ whole genome shotgun (WGS) entry which is preliminary data.</text>
</comment>
<dbReference type="Proteomes" id="UP000824110">
    <property type="component" value="Unassembled WGS sequence"/>
</dbReference>
<evidence type="ECO:0000313" key="2">
    <source>
        <dbReference type="Proteomes" id="UP000824110"/>
    </source>
</evidence>
<name>A0A9D1MJC9_9FIRM</name>
<organism evidence="1 2">
    <name type="scientific">Candidatus Coproplasma excrementigallinarum</name>
    <dbReference type="NCBI Taxonomy" id="2840747"/>
    <lineage>
        <taxon>Bacteria</taxon>
        <taxon>Bacillati</taxon>
        <taxon>Bacillota</taxon>
        <taxon>Clostridia</taxon>
        <taxon>Eubacteriales</taxon>
        <taxon>Candidatus Coproplasma</taxon>
    </lineage>
</organism>
<proteinExistence type="predicted"/>